<name>A0ABP1QI21_9HEXA</name>
<dbReference type="Pfam" id="PF14679">
    <property type="entry name" value="FANCI_HD1"/>
    <property type="match status" value="1"/>
</dbReference>
<feature type="domain" description="FANCI helical" evidence="5">
    <location>
        <begin position="724"/>
        <end position="949"/>
    </location>
</feature>
<feature type="domain" description="FANCI helical" evidence="4">
    <location>
        <begin position="464"/>
        <end position="547"/>
    </location>
</feature>
<dbReference type="PANTHER" id="PTHR21818">
    <property type="entry name" value="BC025462 PROTEIN"/>
    <property type="match status" value="1"/>
</dbReference>
<dbReference type="InterPro" id="IPR026171">
    <property type="entry name" value="FANCI"/>
</dbReference>
<dbReference type="InterPro" id="IPR029312">
    <property type="entry name" value="FANCI_HD2"/>
</dbReference>
<accession>A0ABP1QI21</accession>
<dbReference type="InterPro" id="IPR029308">
    <property type="entry name" value="FANCI_S1"/>
</dbReference>
<feature type="compositionally biased region" description="Acidic residues" evidence="1">
    <location>
        <begin position="47"/>
        <end position="56"/>
    </location>
</feature>
<evidence type="ECO:0000256" key="1">
    <source>
        <dbReference type="SAM" id="MobiDB-lite"/>
    </source>
</evidence>
<organism evidence="6 7">
    <name type="scientific">Orchesella dallaii</name>
    <dbReference type="NCBI Taxonomy" id="48710"/>
    <lineage>
        <taxon>Eukaryota</taxon>
        <taxon>Metazoa</taxon>
        <taxon>Ecdysozoa</taxon>
        <taxon>Arthropoda</taxon>
        <taxon>Hexapoda</taxon>
        <taxon>Collembola</taxon>
        <taxon>Entomobryomorpha</taxon>
        <taxon>Entomobryoidea</taxon>
        <taxon>Orchesellidae</taxon>
        <taxon>Orchesellinae</taxon>
        <taxon>Orchesella</taxon>
    </lineage>
</organism>
<reference evidence="6 7" key="1">
    <citation type="submission" date="2024-08" db="EMBL/GenBank/DDBJ databases">
        <authorList>
            <person name="Cucini C."/>
            <person name="Frati F."/>
        </authorList>
    </citation>
    <scope>NUCLEOTIDE SEQUENCE [LARGE SCALE GENOMIC DNA]</scope>
</reference>
<dbReference type="EMBL" id="CAXLJM020000034">
    <property type="protein sequence ID" value="CAL8103026.1"/>
    <property type="molecule type" value="Genomic_DNA"/>
</dbReference>
<evidence type="ECO:0008006" key="8">
    <source>
        <dbReference type="Google" id="ProtNLM"/>
    </source>
</evidence>
<evidence type="ECO:0000313" key="7">
    <source>
        <dbReference type="Proteomes" id="UP001642540"/>
    </source>
</evidence>
<gene>
    <name evidence="6" type="ORF">ODALV1_LOCUS11327</name>
</gene>
<dbReference type="Pfam" id="PF14675">
    <property type="entry name" value="FANCI_S1"/>
    <property type="match status" value="1"/>
</dbReference>
<comment type="caution">
    <text evidence="6">The sequence shown here is derived from an EMBL/GenBank/DDBJ whole genome shotgun (WGS) entry which is preliminary data.</text>
</comment>
<feature type="compositionally biased region" description="Polar residues" evidence="1">
    <location>
        <begin position="1"/>
        <end position="17"/>
    </location>
</feature>
<evidence type="ECO:0000313" key="6">
    <source>
        <dbReference type="EMBL" id="CAL8103026.1"/>
    </source>
</evidence>
<feature type="compositionally biased region" description="Basic and acidic residues" evidence="1">
    <location>
        <begin position="161"/>
        <end position="172"/>
    </location>
</feature>
<feature type="domain" description="FANCI solenoid 1" evidence="2">
    <location>
        <begin position="254"/>
        <end position="431"/>
    </location>
</feature>
<feature type="region of interest" description="Disordered" evidence="1">
    <location>
        <begin position="956"/>
        <end position="993"/>
    </location>
</feature>
<feature type="domain" description="FANCI solenoid 4" evidence="3">
    <location>
        <begin position="1274"/>
        <end position="1526"/>
    </location>
</feature>
<feature type="region of interest" description="Disordered" evidence="1">
    <location>
        <begin position="1538"/>
        <end position="1581"/>
    </location>
</feature>
<feature type="region of interest" description="Disordered" evidence="1">
    <location>
        <begin position="1"/>
        <end position="180"/>
    </location>
</feature>
<feature type="compositionally biased region" description="Basic and acidic residues" evidence="1">
    <location>
        <begin position="967"/>
        <end position="981"/>
    </location>
</feature>
<protein>
    <recommendedName>
        <fullName evidence="8">Fanconi anemia group I protein</fullName>
    </recommendedName>
</protein>
<dbReference type="InterPro" id="IPR029310">
    <property type="entry name" value="FANCI_HD1"/>
</dbReference>
<evidence type="ECO:0000259" key="4">
    <source>
        <dbReference type="Pfam" id="PF14679"/>
    </source>
</evidence>
<evidence type="ECO:0000259" key="2">
    <source>
        <dbReference type="Pfam" id="PF14675"/>
    </source>
</evidence>
<evidence type="ECO:0000259" key="5">
    <source>
        <dbReference type="Pfam" id="PF14680"/>
    </source>
</evidence>
<dbReference type="Proteomes" id="UP001642540">
    <property type="component" value="Unassembled WGS sequence"/>
</dbReference>
<dbReference type="InterPro" id="IPR029314">
    <property type="entry name" value="FANCI_S4"/>
</dbReference>
<evidence type="ECO:0000259" key="3">
    <source>
        <dbReference type="Pfam" id="PF14678"/>
    </source>
</evidence>
<dbReference type="PANTHER" id="PTHR21818:SF0">
    <property type="entry name" value="FANCONI ANEMIA GROUP I PROTEIN"/>
    <property type="match status" value="1"/>
</dbReference>
<feature type="compositionally biased region" description="Low complexity" evidence="1">
    <location>
        <begin position="983"/>
        <end position="993"/>
    </location>
</feature>
<keyword evidence="7" id="KW-1185">Reference proteome</keyword>
<dbReference type="Pfam" id="PF14678">
    <property type="entry name" value="FANCI_S4"/>
    <property type="match status" value="1"/>
</dbReference>
<dbReference type="Pfam" id="PF14680">
    <property type="entry name" value="FANCI_HD2"/>
    <property type="match status" value="1"/>
</dbReference>
<proteinExistence type="predicted"/>
<sequence length="1581" mass="177852">MPSRQPQSNKSRSSGPQRSKKRIVPVSESDDDEELMSIDGEKSDEERILDDDDEFDNMPTPPVPGRSKETVSNPGRSESHRRSAPKRVKTSEEDLTPPPQRINKSRSRAPQVATDNRRSSQEVSNPPAGSVAQTSLPKRNDEVIKNSSPVRSESLLEDSADERVENEERSGDNEASAVPLHEGVENYDKNDDQWNQFSQTVEQSADTAHVYLATILTNAGTNCTALLGKFIYRCVSQQDSETQIVSRLNEKCAFTIIRSVLHLTNHADTASSGIVIDLVSMMFTELRHFSTGVLYGIVNNCLEYMKEDRDGSLPVRWIEVFGKIVSVMMGRGDIKHETDILDGKSYRQYLINAICRVKWTTENTASLIAVLREIPALEDNDFYMIFNQIRTSSKNIKSSAFPPIVHQLILLAGSRCPSALLSICADYFKPVNFSETSLEVRQKRNALGTVVFHFVEAARHCSTLIKAVLKVIKASLFDFGHVMSPFMICVALGLTTFGHAKEQIIDPLRNSIMKSYHSMHLCGMSYWYNQTVGGSDDKITECFKAVLETKSSDLEYMVEGLRELAIGLLNADIHQSKYPNTLAKSRQLGAYLIKSIVKSCNDELPAVMKHLLKVSSRSNFHTECLAECLQMRTRQIIHPSIIGRTCEIIRHLPMMDSDSATLIVKALSNAFHLNYMLLDQLMLNLRKTIWKSVEARRTAARIMIILLSNSKVVGDIPFSQYSESQRMQDSQGQALSFGQIPDQQPLCIEILMLTKRCFNQQCEIREELYLGFYSVVRKNPGLCELICSQLFNHSNQYLSEESSDEKQIMLNKVVDLSVEGSVNPVLIKEQLGFLVQCLSFVVTQSHHVFRSIEDGPPAAVDQLEQLIKRWTDCIFQITPDSIAVAAAHIVEEAGGSRPLDTVRYIETVFVIQLMQVIEALIEFLFTQNLKKNDRKVKKLFEKFKLLEPLLKREKERAVNKKGKKDKTKGNAKNDKTNKDSSNDDISILDNASDTTDGNPTVKLKKLEAPKRLVYQHIMNLESVLTMLQSLYSSEQDKGTLTLVHKENREFESFLLAIVKQKFVSFKRKEPLHERSRHPDKVVRTFSGIASSIWNGILANPSINTQAQDVDVVDESAAAAPITFEVMELRLETINDITSFLCSSHPLECCHLIKSFSDEVREDVSYDEVFPKLFNSWKTALGWIRVDSEKEKIVHQHLFEILQSFATQLSPDSQTQSQSSQVLNWMWGYMYSASSKGYNAEFSLADSVMSCWLAFYMKGKGVLEQPGQSQHDILSVARAVRAQMGDIEELQSTGAEPPKDKLWIVNDDTSSTIFCIILNYIETLLGHITAILGKLKSLQTSDDSMINQAADLREKCFMMINQILGVASELVTSAFPAGLCSTTVLKVVPMIFTIMSGFGEYFMELSKTKADFSIKGFSVPVSRIGKEFKVLVEGMIQHIERVQRLHAEEITKNTKTTKTSAKVPNAVKAQLMKDKKLIPNMVYSIEKYDQQIIALSNKKKDQKGTRLLVGMKLSTARDFKIDGGKLAEALRDRRVVQEISTVPDEETRMNPENAPGPAPGSRLRKGRKRKPATDENDEEGEA</sequence>